<keyword evidence="2" id="KW-1185">Reference proteome</keyword>
<dbReference type="PANTHER" id="PTHR40045">
    <property type="entry name" value="YCGG FAMILY PROTEIN"/>
    <property type="match status" value="1"/>
</dbReference>
<dbReference type="PANTHER" id="PTHR40045:SF1">
    <property type="entry name" value="YQCI_YCGG FAMILY PROTEIN"/>
    <property type="match status" value="1"/>
</dbReference>
<dbReference type="InterPro" id="IPR014988">
    <property type="entry name" value="Uncharacterised_YqcI/YcgG"/>
</dbReference>
<dbReference type="EMBL" id="JAVDQG010000004">
    <property type="protein sequence ID" value="MDR6226177.1"/>
    <property type="molecule type" value="Genomic_DNA"/>
</dbReference>
<comment type="caution">
    <text evidence="1">The sequence shown here is derived from an EMBL/GenBank/DDBJ whole genome shotgun (WGS) entry which is preliminary data.</text>
</comment>
<proteinExistence type="predicted"/>
<evidence type="ECO:0000313" key="1">
    <source>
        <dbReference type="EMBL" id="MDR6226177.1"/>
    </source>
</evidence>
<evidence type="ECO:0000313" key="2">
    <source>
        <dbReference type="Proteomes" id="UP001185012"/>
    </source>
</evidence>
<gene>
    <name evidence="1" type="ORF">JOE21_002183</name>
</gene>
<organism evidence="1 2">
    <name type="scientific">Desmospora profundinema</name>
    <dbReference type="NCBI Taxonomy" id="1571184"/>
    <lineage>
        <taxon>Bacteria</taxon>
        <taxon>Bacillati</taxon>
        <taxon>Bacillota</taxon>
        <taxon>Bacilli</taxon>
        <taxon>Bacillales</taxon>
        <taxon>Thermoactinomycetaceae</taxon>
        <taxon>Desmospora</taxon>
    </lineage>
</organism>
<dbReference type="Pfam" id="PF08892">
    <property type="entry name" value="YqcI_YcgG"/>
    <property type="match status" value="1"/>
</dbReference>
<sequence>MKLFSRKDMLSSERAKPQWFQDEYRHFHDTVTDPQFPCYLGTQAEKNGEVYYTYVEEDWSDLPRTIEAYMKVDRQSRGAPLTLAAFFKPEPSARSLNEYKNRFWEVLRFLHKQDPKPWPEDKPIDPDEYLWLFCFNGESFVVFANTPLYEKRKSRNLGNSLVIVFQPLALFAAFMPGKSAGVKARRNIRAKIDAYDEIPIHPALGDEQGSIQHPWQHFFLPDDNEPVQGKCPFQPHRQKKLHRR</sequence>
<protein>
    <submittedName>
        <fullName evidence="1">FPC/CPF motif-containing protein YcgG</fullName>
    </submittedName>
</protein>
<name>A0ABU1INS8_9BACL</name>
<dbReference type="Proteomes" id="UP001185012">
    <property type="component" value="Unassembled WGS sequence"/>
</dbReference>
<dbReference type="RefSeq" id="WP_309865730.1">
    <property type="nucleotide sequence ID" value="NZ_JAVDQG010000004.1"/>
</dbReference>
<reference evidence="1 2" key="1">
    <citation type="submission" date="2023-07" db="EMBL/GenBank/DDBJ databases">
        <title>Genomic Encyclopedia of Type Strains, Phase IV (KMG-IV): sequencing the most valuable type-strain genomes for metagenomic binning, comparative biology and taxonomic classification.</title>
        <authorList>
            <person name="Goeker M."/>
        </authorList>
    </citation>
    <scope>NUCLEOTIDE SEQUENCE [LARGE SCALE GENOMIC DNA]</scope>
    <source>
        <strain evidence="1 2">DSM 45903</strain>
    </source>
</reference>
<accession>A0ABU1INS8</accession>